<dbReference type="SMART" id="SM00354">
    <property type="entry name" value="HTH_LACI"/>
    <property type="match status" value="1"/>
</dbReference>
<dbReference type="Pfam" id="PF13377">
    <property type="entry name" value="Peripla_BP_3"/>
    <property type="match status" value="1"/>
</dbReference>
<feature type="compositionally biased region" description="Low complexity" evidence="4">
    <location>
        <begin position="360"/>
        <end position="372"/>
    </location>
</feature>
<dbReference type="GO" id="GO:0003700">
    <property type="term" value="F:DNA-binding transcription factor activity"/>
    <property type="evidence" value="ECO:0007669"/>
    <property type="project" value="TreeGrafter"/>
</dbReference>
<feature type="compositionally biased region" description="Polar residues" evidence="4">
    <location>
        <begin position="373"/>
        <end position="385"/>
    </location>
</feature>
<feature type="domain" description="HTH lacI-type" evidence="5">
    <location>
        <begin position="4"/>
        <end position="58"/>
    </location>
</feature>
<dbReference type="SUPFAM" id="SSF47413">
    <property type="entry name" value="lambda repressor-like DNA-binding domains"/>
    <property type="match status" value="1"/>
</dbReference>
<accession>H5USV6</accession>
<dbReference type="EMBL" id="BAFE01000061">
    <property type="protein sequence ID" value="GAB48814.1"/>
    <property type="molecule type" value="Genomic_DNA"/>
</dbReference>
<gene>
    <name evidence="6" type="ORF">MOPEL_083_00190</name>
</gene>
<name>H5USV6_9MICO</name>
<dbReference type="SUPFAM" id="SSF53822">
    <property type="entry name" value="Periplasmic binding protein-like I"/>
    <property type="match status" value="1"/>
</dbReference>
<keyword evidence="7" id="KW-1185">Reference proteome</keyword>
<evidence type="ECO:0000313" key="7">
    <source>
        <dbReference type="Proteomes" id="UP000004367"/>
    </source>
</evidence>
<evidence type="ECO:0000256" key="4">
    <source>
        <dbReference type="SAM" id="MobiDB-lite"/>
    </source>
</evidence>
<dbReference type="STRING" id="1089455.MOPEL_083_00190"/>
<dbReference type="InterPro" id="IPR028082">
    <property type="entry name" value="Peripla_BP_I"/>
</dbReference>
<feature type="compositionally biased region" description="Pro residues" evidence="4">
    <location>
        <begin position="327"/>
        <end position="340"/>
    </location>
</feature>
<dbReference type="OrthoDB" id="4268837at2"/>
<protein>
    <submittedName>
        <fullName evidence="6">Putative LacI family transcriptional regulator</fullName>
    </submittedName>
</protein>
<dbReference type="AlphaFoldDB" id="H5USV6"/>
<evidence type="ECO:0000313" key="6">
    <source>
        <dbReference type="EMBL" id="GAB48814.1"/>
    </source>
</evidence>
<dbReference type="InterPro" id="IPR010982">
    <property type="entry name" value="Lambda_DNA-bd_dom_sf"/>
</dbReference>
<dbReference type="Gene3D" id="3.40.50.2300">
    <property type="match status" value="2"/>
</dbReference>
<dbReference type="GO" id="GO:0000976">
    <property type="term" value="F:transcription cis-regulatory region binding"/>
    <property type="evidence" value="ECO:0007669"/>
    <property type="project" value="TreeGrafter"/>
</dbReference>
<dbReference type="eggNOG" id="COG1609">
    <property type="taxonomic scope" value="Bacteria"/>
</dbReference>
<dbReference type="PROSITE" id="PS00356">
    <property type="entry name" value="HTH_LACI_1"/>
    <property type="match status" value="1"/>
</dbReference>
<evidence type="ECO:0000256" key="3">
    <source>
        <dbReference type="ARBA" id="ARBA00023163"/>
    </source>
</evidence>
<proteinExistence type="predicted"/>
<keyword evidence="3" id="KW-0804">Transcription</keyword>
<evidence type="ECO:0000256" key="2">
    <source>
        <dbReference type="ARBA" id="ARBA00023125"/>
    </source>
</evidence>
<evidence type="ECO:0000259" key="5">
    <source>
        <dbReference type="PROSITE" id="PS50932"/>
    </source>
</evidence>
<organism evidence="6 7">
    <name type="scientific">Mobilicoccus pelagius NBRC 104925</name>
    <dbReference type="NCBI Taxonomy" id="1089455"/>
    <lineage>
        <taxon>Bacteria</taxon>
        <taxon>Bacillati</taxon>
        <taxon>Actinomycetota</taxon>
        <taxon>Actinomycetes</taxon>
        <taxon>Micrococcales</taxon>
        <taxon>Dermatophilaceae</taxon>
        <taxon>Mobilicoccus</taxon>
    </lineage>
</organism>
<sequence>MARVTIVDVAKAAGVSTSTASVALRGEPGVSDATRERVVVHATRLNYRVDHRARLLRDRRSRAVGVTFRPAQSFHADLVEALHAEAATQGIDLVLSAVTDTRDADTAVESLLRDRCSALVLLSPEVEAADLDMWGRQVPTVVLGSPLRAERVDVVATDETAGVSLAVDHLVGLGHHDILHVDGGGGVMSAVRADAYRHGVKAHGLRPYVSPGGTTEDAGITAAERILSTHVRPTAVLAYNDMVALGLLLTLRAAHVDVPGDVAVVGYDDTRTARLSTIGLTSVSQDPRALAAAALSAVAHRLDHPHADAQHVTTRPHLAIRTTTVPAAPPPHTTEPPPGRDPSSSGRRLAPTRAERRRQAGAPVAALPGAPATSSAVSRSAESPG</sequence>
<dbReference type="Pfam" id="PF00356">
    <property type="entry name" value="LacI"/>
    <property type="match status" value="1"/>
</dbReference>
<dbReference type="CDD" id="cd01392">
    <property type="entry name" value="HTH_LacI"/>
    <property type="match status" value="1"/>
</dbReference>
<dbReference type="RefSeq" id="WP_009482712.1">
    <property type="nucleotide sequence ID" value="NZ_BAFE01000061.1"/>
</dbReference>
<dbReference type="InterPro" id="IPR000843">
    <property type="entry name" value="HTH_LacI"/>
</dbReference>
<dbReference type="CDD" id="cd06267">
    <property type="entry name" value="PBP1_LacI_sugar_binding-like"/>
    <property type="match status" value="1"/>
</dbReference>
<feature type="region of interest" description="Disordered" evidence="4">
    <location>
        <begin position="324"/>
        <end position="385"/>
    </location>
</feature>
<dbReference type="PANTHER" id="PTHR30146">
    <property type="entry name" value="LACI-RELATED TRANSCRIPTIONAL REPRESSOR"/>
    <property type="match status" value="1"/>
</dbReference>
<dbReference type="PANTHER" id="PTHR30146:SF153">
    <property type="entry name" value="LACTOSE OPERON REPRESSOR"/>
    <property type="match status" value="1"/>
</dbReference>
<dbReference type="Gene3D" id="1.10.260.40">
    <property type="entry name" value="lambda repressor-like DNA-binding domains"/>
    <property type="match status" value="1"/>
</dbReference>
<keyword evidence="2" id="KW-0238">DNA-binding</keyword>
<feature type="compositionally biased region" description="Low complexity" evidence="4">
    <location>
        <begin position="341"/>
        <end position="352"/>
    </location>
</feature>
<keyword evidence="1" id="KW-0805">Transcription regulation</keyword>
<dbReference type="Proteomes" id="UP000004367">
    <property type="component" value="Unassembled WGS sequence"/>
</dbReference>
<dbReference type="InterPro" id="IPR046335">
    <property type="entry name" value="LacI/GalR-like_sensor"/>
</dbReference>
<dbReference type="PROSITE" id="PS50932">
    <property type="entry name" value="HTH_LACI_2"/>
    <property type="match status" value="1"/>
</dbReference>
<evidence type="ECO:0000256" key="1">
    <source>
        <dbReference type="ARBA" id="ARBA00023015"/>
    </source>
</evidence>
<reference evidence="6 7" key="1">
    <citation type="submission" date="2012-02" db="EMBL/GenBank/DDBJ databases">
        <title>Whole genome shotgun sequence of Mobilicoccus pelagius NBRC 104925.</title>
        <authorList>
            <person name="Yoshida Y."/>
            <person name="Hosoyama A."/>
            <person name="Tsuchikane K."/>
            <person name="Katsumata H."/>
            <person name="Yamazaki S."/>
            <person name="Fujita N."/>
        </authorList>
    </citation>
    <scope>NUCLEOTIDE SEQUENCE [LARGE SCALE GENOMIC DNA]</scope>
    <source>
        <strain evidence="6 7">NBRC 104925</strain>
    </source>
</reference>
<comment type="caution">
    <text evidence="6">The sequence shown here is derived from an EMBL/GenBank/DDBJ whole genome shotgun (WGS) entry which is preliminary data.</text>
</comment>